<reference evidence="1" key="2">
    <citation type="journal article" date="2015" name="Data Brief">
        <title>Shoot transcriptome of the giant reed, Arundo donax.</title>
        <authorList>
            <person name="Barrero R.A."/>
            <person name="Guerrero F.D."/>
            <person name="Moolhuijzen P."/>
            <person name="Goolsby J.A."/>
            <person name="Tidwell J."/>
            <person name="Bellgard S.E."/>
            <person name="Bellgard M.I."/>
        </authorList>
    </citation>
    <scope>NUCLEOTIDE SEQUENCE</scope>
    <source>
        <tissue evidence="1">Shoot tissue taken approximately 20 cm above the soil surface</tissue>
    </source>
</reference>
<dbReference type="AlphaFoldDB" id="A0A0A9D335"/>
<organism evidence="1">
    <name type="scientific">Arundo donax</name>
    <name type="common">Giant reed</name>
    <name type="synonym">Donax arundinaceus</name>
    <dbReference type="NCBI Taxonomy" id="35708"/>
    <lineage>
        <taxon>Eukaryota</taxon>
        <taxon>Viridiplantae</taxon>
        <taxon>Streptophyta</taxon>
        <taxon>Embryophyta</taxon>
        <taxon>Tracheophyta</taxon>
        <taxon>Spermatophyta</taxon>
        <taxon>Magnoliopsida</taxon>
        <taxon>Liliopsida</taxon>
        <taxon>Poales</taxon>
        <taxon>Poaceae</taxon>
        <taxon>PACMAD clade</taxon>
        <taxon>Arundinoideae</taxon>
        <taxon>Arundineae</taxon>
        <taxon>Arundo</taxon>
    </lineage>
</organism>
<dbReference type="EMBL" id="GBRH01215664">
    <property type="protein sequence ID" value="JAD82231.1"/>
    <property type="molecule type" value="Transcribed_RNA"/>
</dbReference>
<reference evidence="1" key="1">
    <citation type="submission" date="2014-09" db="EMBL/GenBank/DDBJ databases">
        <authorList>
            <person name="Magalhaes I.L.F."/>
            <person name="Oliveira U."/>
            <person name="Santos F.R."/>
            <person name="Vidigal T.H.D.A."/>
            <person name="Brescovit A.D."/>
            <person name="Santos A.J."/>
        </authorList>
    </citation>
    <scope>NUCLEOTIDE SEQUENCE</scope>
    <source>
        <tissue evidence="1">Shoot tissue taken approximately 20 cm above the soil surface</tissue>
    </source>
</reference>
<proteinExistence type="predicted"/>
<name>A0A0A9D335_ARUDO</name>
<sequence>MLCVFHNPNKAPKHRPLAEEHDHVQSLRLVALFVHGYQFDSKSVTWNNHVNKVSWLLCCAWLEVHYYTPVVSDCEQMLVSVL</sequence>
<protein>
    <submittedName>
        <fullName evidence="1">Uncharacterized protein</fullName>
    </submittedName>
</protein>
<accession>A0A0A9D335</accession>
<evidence type="ECO:0000313" key="1">
    <source>
        <dbReference type="EMBL" id="JAD82231.1"/>
    </source>
</evidence>